<dbReference type="VEuPathDB" id="FungiDB:BCV72DRAFT_246543"/>
<dbReference type="AlphaFoldDB" id="A0A1X0RJ65"/>
<name>A0A1X0RJ65_RHIZD</name>
<evidence type="ECO:0000313" key="1">
    <source>
        <dbReference type="EMBL" id="ORE12087.1"/>
    </source>
</evidence>
<organism evidence="1">
    <name type="scientific">Rhizopus microsporus var. microsporus</name>
    <dbReference type="NCBI Taxonomy" id="86635"/>
    <lineage>
        <taxon>Eukaryota</taxon>
        <taxon>Fungi</taxon>
        <taxon>Fungi incertae sedis</taxon>
        <taxon>Mucoromycota</taxon>
        <taxon>Mucoromycotina</taxon>
        <taxon>Mucoromycetes</taxon>
        <taxon>Mucorales</taxon>
        <taxon>Mucorineae</taxon>
        <taxon>Rhizopodaceae</taxon>
        <taxon>Rhizopus</taxon>
    </lineage>
</organism>
<dbReference type="EMBL" id="KV921853">
    <property type="protein sequence ID" value="ORE12087.1"/>
    <property type="molecule type" value="Genomic_DNA"/>
</dbReference>
<reference evidence="1" key="1">
    <citation type="journal article" date="2016" name="Proc. Natl. Acad. Sci. U.S.A.">
        <title>Lipid metabolic changes in an early divergent fungus govern the establishment of a mutualistic symbiosis with endobacteria.</title>
        <authorList>
            <person name="Lastovetsky O.A."/>
            <person name="Gaspar M.L."/>
            <person name="Mondo S.J."/>
            <person name="LaButti K.M."/>
            <person name="Sandor L."/>
            <person name="Grigoriev I.V."/>
            <person name="Henry S.A."/>
            <person name="Pawlowska T.E."/>
        </authorList>
    </citation>
    <scope>NUCLEOTIDE SEQUENCE [LARGE SCALE GENOMIC DNA]</scope>
    <source>
        <strain evidence="1">ATCC 52814</strain>
    </source>
</reference>
<proteinExistence type="predicted"/>
<sequence length="153" mass="17365">MNGLKRKIIKKNAGTTLVNYPLYVFDELAQLRQVRSKFNDPSTYQFFPTNDTTNEGRIASLLFRTIAIKVWEAEELDLTSVTAIQISPESKIGKLLMDVRIIFQKNQETIPIIGNKALNIVLTSMANVMAPYINNANKEVALSIYDTLLKERK</sequence>
<accession>A0A1X0RJ65</accession>
<dbReference type="OrthoDB" id="2219666at2759"/>
<dbReference type="Proteomes" id="UP000242414">
    <property type="component" value="Unassembled WGS sequence"/>
</dbReference>
<gene>
    <name evidence="1" type="ORF">BCV72DRAFT_246543</name>
</gene>
<protein>
    <submittedName>
        <fullName evidence="1">Uncharacterized protein</fullName>
    </submittedName>
</protein>